<reference evidence="1" key="1">
    <citation type="submission" date="2020-02" db="EMBL/GenBank/DDBJ databases">
        <authorList>
            <person name="Scholz U."/>
            <person name="Mascher M."/>
            <person name="Fiebig A."/>
        </authorList>
    </citation>
    <scope>NUCLEOTIDE SEQUENCE</scope>
</reference>
<organism evidence="1 2">
    <name type="scientific">Spirodela intermedia</name>
    <name type="common">Intermediate duckweed</name>
    <dbReference type="NCBI Taxonomy" id="51605"/>
    <lineage>
        <taxon>Eukaryota</taxon>
        <taxon>Viridiplantae</taxon>
        <taxon>Streptophyta</taxon>
        <taxon>Embryophyta</taxon>
        <taxon>Tracheophyta</taxon>
        <taxon>Spermatophyta</taxon>
        <taxon>Magnoliopsida</taxon>
        <taxon>Liliopsida</taxon>
        <taxon>Araceae</taxon>
        <taxon>Lemnoideae</taxon>
        <taxon>Spirodela</taxon>
    </lineage>
</organism>
<protein>
    <submittedName>
        <fullName evidence="1">Uncharacterized protein</fullName>
    </submittedName>
</protein>
<dbReference type="EMBL" id="LR746266">
    <property type="protein sequence ID" value="CAA7393165.1"/>
    <property type="molecule type" value="Genomic_DNA"/>
</dbReference>
<dbReference type="AlphaFoldDB" id="A0A7I8K6A5"/>
<evidence type="ECO:0000313" key="2">
    <source>
        <dbReference type="Proteomes" id="UP000663760"/>
    </source>
</evidence>
<name>A0A7I8K6A5_SPIIN</name>
<accession>A0A7I8K6A5</accession>
<evidence type="ECO:0000313" key="1">
    <source>
        <dbReference type="EMBL" id="CAA7393165.1"/>
    </source>
</evidence>
<sequence>MRSKLGSLVTFPVIHLISFSPLSLPKNLWLEYLRWQVSFHMTAAFL</sequence>
<gene>
    <name evidence="1" type="ORF">SI8410_03003956</name>
</gene>
<keyword evidence="2" id="KW-1185">Reference proteome</keyword>
<dbReference type="Proteomes" id="UP000663760">
    <property type="component" value="Chromosome 3"/>
</dbReference>
<proteinExistence type="predicted"/>